<dbReference type="EMBL" id="FOKK01000013">
    <property type="protein sequence ID" value="SFB49311.1"/>
    <property type="molecule type" value="Genomic_DNA"/>
</dbReference>
<feature type="transmembrane region" description="Helical" evidence="1">
    <location>
        <begin position="15"/>
        <end position="35"/>
    </location>
</feature>
<keyword evidence="1" id="KW-0812">Transmembrane</keyword>
<proteinExistence type="predicted"/>
<name>A0A1I1BGB0_9BACT</name>
<dbReference type="STRING" id="237018.SAMN04489723_113105"/>
<gene>
    <name evidence="2" type="ORF">SAMN04489723_113105</name>
</gene>
<protein>
    <submittedName>
        <fullName evidence="2">Uncharacterized protein</fullName>
    </submittedName>
</protein>
<keyword evidence="1" id="KW-0472">Membrane</keyword>
<sequence length="46" mass="5420">MVLKFLLTNYLTLNTFKSIITFAFSSVIIQLKLIFDKLVILHKFSR</sequence>
<keyword evidence="1" id="KW-1133">Transmembrane helix</keyword>
<evidence type="ECO:0000313" key="2">
    <source>
        <dbReference type="EMBL" id="SFB49311.1"/>
    </source>
</evidence>
<keyword evidence="3" id="KW-1185">Reference proteome</keyword>
<accession>A0A1I1BGB0</accession>
<dbReference type="Proteomes" id="UP000198790">
    <property type="component" value="Unassembled WGS sequence"/>
</dbReference>
<evidence type="ECO:0000313" key="3">
    <source>
        <dbReference type="Proteomes" id="UP000198790"/>
    </source>
</evidence>
<organism evidence="2 3">
    <name type="scientific">Algoriphagus aquimarinus</name>
    <dbReference type="NCBI Taxonomy" id="237018"/>
    <lineage>
        <taxon>Bacteria</taxon>
        <taxon>Pseudomonadati</taxon>
        <taxon>Bacteroidota</taxon>
        <taxon>Cytophagia</taxon>
        <taxon>Cytophagales</taxon>
        <taxon>Cyclobacteriaceae</taxon>
        <taxon>Algoriphagus</taxon>
    </lineage>
</organism>
<evidence type="ECO:0000256" key="1">
    <source>
        <dbReference type="SAM" id="Phobius"/>
    </source>
</evidence>
<dbReference type="AlphaFoldDB" id="A0A1I1BGB0"/>
<reference evidence="2 3" key="1">
    <citation type="submission" date="2016-10" db="EMBL/GenBank/DDBJ databases">
        <authorList>
            <person name="de Groot N.N."/>
        </authorList>
    </citation>
    <scope>NUCLEOTIDE SEQUENCE [LARGE SCALE GENOMIC DNA]</scope>
    <source>
        <strain evidence="2 3">DSM 23399</strain>
    </source>
</reference>